<protein>
    <submittedName>
        <fullName evidence="1">Uncharacterized protein</fullName>
    </submittedName>
</protein>
<gene>
    <name evidence="1" type="ORF">HKBW3S42_02478</name>
</gene>
<dbReference type="AlphaFoldDB" id="A0A6V8PPE0"/>
<dbReference type="EMBL" id="BLSA01000976">
    <property type="protein sequence ID" value="GFP34138.1"/>
    <property type="molecule type" value="Genomic_DNA"/>
</dbReference>
<comment type="caution">
    <text evidence="1">The sequence shown here is derived from an EMBL/GenBank/DDBJ whole genome shotgun (WGS) entry which is preliminary data.</text>
</comment>
<reference evidence="1 2" key="1">
    <citation type="journal article" date="2020" name="Front. Microbiol.">
        <title>Single-cell genomics of novel Actinobacteria with the Wood-Ljungdahl pathway discovered in a serpentinizing system.</title>
        <authorList>
            <person name="Merino N."/>
            <person name="Kawai M."/>
            <person name="Boyd E.S."/>
            <person name="Colman D.R."/>
            <person name="McGlynn S.E."/>
            <person name="Nealson K.H."/>
            <person name="Kurokawa K."/>
            <person name="Hongoh Y."/>
        </authorList>
    </citation>
    <scope>NUCLEOTIDE SEQUENCE [LARGE SCALE GENOMIC DNA]</scope>
    <source>
        <strain evidence="1 2">S42</strain>
    </source>
</reference>
<accession>A0A6V8PPE0</accession>
<evidence type="ECO:0000313" key="1">
    <source>
        <dbReference type="EMBL" id="GFP34138.1"/>
    </source>
</evidence>
<evidence type="ECO:0000313" key="2">
    <source>
        <dbReference type="Proteomes" id="UP000568877"/>
    </source>
</evidence>
<dbReference type="Proteomes" id="UP000568877">
    <property type="component" value="Unassembled WGS sequence"/>
</dbReference>
<organism evidence="1 2">
    <name type="scientific">Candidatus Hakubella thermalkaliphila</name>
    <dbReference type="NCBI Taxonomy" id="2754717"/>
    <lineage>
        <taxon>Bacteria</taxon>
        <taxon>Bacillati</taxon>
        <taxon>Actinomycetota</taxon>
        <taxon>Actinomycetota incertae sedis</taxon>
        <taxon>Candidatus Hakubellales</taxon>
        <taxon>Candidatus Hakubellaceae</taxon>
        <taxon>Candidatus Hakubella</taxon>
    </lineage>
</organism>
<name>A0A6V8PPE0_9ACTN</name>
<sequence>HAPRRTTSHENCVIFKGEDGVEARASLRLGFCLQQPQEERSRDDPDLVIQIKSFA</sequence>
<feature type="non-terminal residue" evidence="1">
    <location>
        <position position="1"/>
    </location>
</feature>
<proteinExistence type="predicted"/>